<gene>
    <name evidence="2" type="ORF">CTRI78_v006110</name>
</gene>
<feature type="signal peptide" evidence="1">
    <location>
        <begin position="1"/>
        <end position="17"/>
    </location>
</feature>
<accession>A0A4R8RD70</accession>
<evidence type="ECO:0000256" key="1">
    <source>
        <dbReference type="SAM" id="SignalP"/>
    </source>
</evidence>
<feature type="chain" id="PRO_5020262612" evidence="1">
    <location>
        <begin position="18"/>
        <end position="83"/>
    </location>
</feature>
<reference evidence="2 3" key="1">
    <citation type="submission" date="2018-12" db="EMBL/GenBank/DDBJ databases">
        <title>Genome sequence and assembly of Colletotrichum trifolii.</title>
        <authorList>
            <person name="Gan P."/>
            <person name="Shirasu K."/>
        </authorList>
    </citation>
    <scope>NUCLEOTIDE SEQUENCE [LARGE SCALE GENOMIC DNA]</scope>
    <source>
        <strain evidence="2 3">543-2</strain>
    </source>
</reference>
<evidence type="ECO:0000313" key="3">
    <source>
        <dbReference type="Proteomes" id="UP000295703"/>
    </source>
</evidence>
<comment type="caution">
    <text evidence="2">The sequence shown here is derived from an EMBL/GenBank/DDBJ whole genome shotgun (WGS) entry which is preliminary data.</text>
</comment>
<keyword evidence="3" id="KW-1185">Reference proteome</keyword>
<protein>
    <submittedName>
        <fullName evidence="2">Uncharacterized protein</fullName>
    </submittedName>
</protein>
<keyword evidence="1" id="KW-0732">Signal</keyword>
<sequence>MQFSVLALASLAASAMAAPQASTGCRFVITDKGSTKALTSGCCPRGGSTKATIYNFQVTVWADKDCKFDQTTRDWTPVYKGTC</sequence>
<organism evidence="2 3">
    <name type="scientific">Colletotrichum trifolii</name>
    <dbReference type="NCBI Taxonomy" id="5466"/>
    <lineage>
        <taxon>Eukaryota</taxon>
        <taxon>Fungi</taxon>
        <taxon>Dikarya</taxon>
        <taxon>Ascomycota</taxon>
        <taxon>Pezizomycotina</taxon>
        <taxon>Sordariomycetes</taxon>
        <taxon>Hypocreomycetidae</taxon>
        <taxon>Glomerellales</taxon>
        <taxon>Glomerellaceae</taxon>
        <taxon>Colletotrichum</taxon>
        <taxon>Colletotrichum orbiculare species complex</taxon>
    </lineage>
</organism>
<name>A0A4R8RD70_COLTR</name>
<dbReference type="AlphaFoldDB" id="A0A4R8RD70"/>
<dbReference type="EMBL" id="RYZW01000055">
    <property type="protein sequence ID" value="TDZ54689.1"/>
    <property type="molecule type" value="Genomic_DNA"/>
</dbReference>
<dbReference type="Proteomes" id="UP000295703">
    <property type="component" value="Unassembled WGS sequence"/>
</dbReference>
<evidence type="ECO:0000313" key="2">
    <source>
        <dbReference type="EMBL" id="TDZ54689.1"/>
    </source>
</evidence>
<proteinExistence type="predicted"/>